<dbReference type="SUPFAM" id="SSF49764">
    <property type="entry name" value="HSP20-like chaperones"/>
    <property type="match status" value="1"/>
</dbReference>
<keyword evidence="5" id="KW-1185">Reference proteome</keyword>
<evidence type="ECO:0000313" key="4">
    <source>
        <dbReference type="EMBL" id="BDV41349.1"/>
    </source>
</evidence>
<evidence type="ECO:0000259" key="3">
    <source>
        <dbReference type="PROSITE" id="PS01031"/>
    </source>
</evidence>
<evidence type="ECO:0000313" key="5">
    <source>
        <dbReference type="Proteomes" id="UP001317705"/>
    </source>
</evidence>
<evidence type="ECO:0000256" key="2">
    <source>
        <dbReference type="RuleBase" id="RU003616"/>
    </source>
</evidence>
<dbReference type="CDD" id="cd06464">
    <property type="entry name" value="ACD_sHsps-like"/>
    <property type="match status" value="1"/>
</dbReference>
<sequence>MALSPKEPLDWLTLLQLQLDEVLDSVMRTGHGDRFGESDFVPPVDIYETSDAFAVEFELPGYDETDLSLRLCCNILIVEGIKREETGEGFSYIRLERQFGRFCRTVEVPPTMDLTAVKAWYRKGVLTVTFPRLSDRSKIIREIPIEQGEDI</sequence>
<comment type="similarity">
    <text evidence="1 2">Belongs to the small heat shock protein (HSP20) family.</text>
</comment>
<name>A0ABM8EGE5_9BACT</name>
<dbReference type="Pfam" id="PF00011">
    <property type="entry name" value="HSP20"/>
    <property type="match status" value="1"/>
</dbReference>
<dbReference type="PROSITE" id="PS01031">
    <property type="entry name" value="SHSP"/>
    <property type="match status" value="1"/>
</dbReference>
<protein>
    <submittedName>
        <fullName evidence="4">Molecular chaperone</fullName>
    </submittedName>
</protein>
<dbReference type="Proteomes" id="UP001317705">
    <property type="component" value="Chromosome"/>
</dbReference>
<dbReference type="Gene3D" id="2.60.40.790">
    <property type="match status" value="1"/>
</dbReference>
<reference evidence="4 5" key="1">
    <citation type="submission" date="2022-12" db="EMBL/GenBank/DDBJ databases">
        <title>Polyphasic characterization of Geotalea uranireducens NIT-SL11 newly isolated from a complex of sewage sludge and microbially reduced graphene oxide.</title>
        <authorList>
            <person name="Xie L."/>
            <person name="Yoshida N."/>
            <person name="Meng L."/>
        </authorList>
    </citation>
    <scope>NUCLEOTIDE SEQUENCE [LARGE SCALE GENOMIC DNA]</scope>
    <source>
        <strain evidence="4 5">NIT-SL11</strain>
    </source>
</reference>
<gene>
    <name evidence="4" type="ORF">GURASL_02720</name>
</gene>
<feature type="domain" description="SHSP" evidence="3">
    <location>
        <begin position="35"/>
        <end position="148"/>
    </location>
</feature>
<organism evidence="4 5">
    <name type="scientific">Geotalea uraniireducens</name>
    <dbReference type="NCBI Taxonomy" id="351604"/>
    <lineage>
        <taxon>Bacteria</taxon>
        <taxon>Pseudomonadati</taxon>
        <taxon>Thermodesulfobacteriota</taxon>
        <taxon>Desulfuromonadia</taxon>
        <taxon>Geobacterales</taxon>
        <taxon>Geobacteraceae</taxon>
        <taxon>Geotalea</taxon>
    </lineage>
</organism>
<dbReference type="PANTHER" id="PTHR11527">
    <property type="entry name" value="HEAT-SHOCK PROTEIN 20 FAMILY MEMBER"/>
    <property type="match status" value="1"/>
</dbReference>
<evidence type="ECO:0000256" key="1">
    <source>
        <dbReference type="PROSITE-ProRule" id="PRU00285"/>
    </source>
</evidence>
<accession>A0ABM8EGE5</accession>
<dbReference type="InterPro" id="IPR031107">
    <property type="entry name" value="Small_HSP"/>
</dbReference>
<proteinExistence type="inferred from homology"/>
<dbReference type="InterPro" id="IPR002068">
    <property type="entry name" value="A-crystallin/Hsp20_dom"/>
</dbReference>
<dbReference type="EMBL" id="AP027151">
    <property type="protein sequence ID" value="BDV41349.1"/>
    <property type="molecule type" value="Genomic_DNA"/>
</dbReference>
<dbReference type="InterPro" id="IPR008978">
    <property type="entry name" value="HSP20-like_chaperone"/>
</dbReference>
<dbReference type="RefSeq" id="WP_282001328.1">
    <property type="nucleotide sequence ID" value="NZ_AP027151.1"/>
</dbReference>